<sequence>MVERSVEVKLETGLQARPAAQFVQEANRFTADLFLEKEGKRINAKSIMGLMSIAITKGETITLIADGPDEDIALNELVSLITSKSL</sequence>
<gene>
    <name evidence="3" type="ORF">DFR56_102279</name>
</gene>
<accession>A0A2V3W926</accession>
<dbReference type="AlphaFoldDB" id="A0A2V3W926"/>
<dbReference type="PRINTS" id="PR00107">
    <property type="entry name" value="PHOSPHOCPHPR"/>
</dbReference>
<evidence type="ECO:0000313" key="4">
    <source>
        <dbReference type="Proteomes" id="UP000247978"/>
    </source>
</evidence>
<dbReference type="PANTHER" id="PTHR33705">
    <property type="entry name" value="PHOSPHOCARRIER PROTEIN HPR"/>
    <property type="match status" value="1"/>
</dbReference>
<dbReference type="Gene3D" id="3.30.1340.10">
    <property type="entry name" value="HPr-like"/>
    <property type="match status" value="1"/>
</dbReference>
<dbReference type="PANTHER" id="PTHR33705:SF5">
    <property type="entry name" value="HPR-LIKE PROTEIN CRH"/>
    <property type="match status" value="1"/>
</dbReference>
<dbReference type="CDD" id="cd00367">
    <property type="entry name" value="PTS-HPr_like"/>
    <property type="match status" value="1"/>
</dbReference>
<dbReference type="PROSITE" id="PS00589">
    <property type="entry name" value="PTS_HPR_SER"/>
    <property type="match status" value="1"/>
</dbReference>
<evidence type="ECO:0000259" key="2">
    <source>
        <dbReference type="PROSITE" id="PS51350"/>
    </source>
</evidence>
<dbReference type="OrthoDB" id="9809047at2"/>
<dbReference type="InterPro" id="IPR035895">
    <property type="entry name" value="HPr-like_sf"/>
</dbReference>
<reference evidence="3 4" key="1">
    <citation type="submission" date="2018-05" db="EMBL/GenBank/DDBJ databases">
        <title>Genomic Encyclopedia of Type Strains, Phase IV (KMG-IV): sequencing the most valuable type-strain genomes for metagenomic binning, comparative biology and taxonomic classification.</title>
        <authorList>
            <person name="Goeker M."/>
        </authorList>
    </citation>
    <scope>NUCLEOTIDE SEQUENCE [LARGE SCALE GENOMIC DNA]</scope>
    <source>
        <strain evidence="3 4">DSM 28556</strain>
    </source>
</reference>
<dbReference type="Proteomes" id="UP000247978">
    <property type="component" value="Unassembled WGS sequence"/>
</dbReference>
<comment type="caution">
    <text evidence="3">The sequence shown here is derived from an EMBL/GenBank/DDBJ whole genome shotgun (WGS) entry which is preliminary data.</text>
</comment>
<proteinExistence type="inferred from homology"/>
<dbReference type="InterPro" id="IPR002114">
    <property type="entry name" value="PTS_HPr_Ser_P_site"/>
</dbReference>
<protein>
    <submittedName>
        <fullName evidence="3">Catabolite repression HPr-like protein</fullName>
    </submittedName>
</protein>
<dbReference type="SUPFAM" id="SSF55594">
    <property type="entry name" value="HPr-like"/>
    <property type="match status" value="1"/>
</dbReference>
<organism evidence="3 4">
    <name type="scientific">Pseudogracilibacillus auburnensis</name>
    <dbReference type="NCBI Taxonomy" id="1494959"/>
    <lineage>
        <taxon>Bacteria</taxon>
        <taxon>Bacillati</taxon>
        <taxon>Bacillota</taxon>
        <taxon>Bacilli</taxon>
        <taxon>Bacillales</taxon>
        <taxon>Bacillaceae</taxon>
        <taxon>Pseudogracilibacillus</taxon>
    </lineage>
</organism>
<evidence type="ECO:0000256" key="1">
    <source>
        <dbReference type="ARBA" id="ARBA00010736"/>
    </source>
</evidence>
<feature type="domain" description="HPr" evidence="2">
    <location>
        <begin position="1"/>
        <end position="86"/>
    </location>
</feature>
<dbReference type="InterPro" id="IPR050399">
    <property type="entry name" value="HPr"/>
</dbReference>
<evidence type="ECO:0000313" key="3">
    <source>
        <dbReference type="EMBL" id="PXW89501.1"/>
    </source>
</evidence>
<dbReference type="NCBIfam" id="TIGR01003">
    <property type="entry name" value="PTS_HPr_family"/>
    <property type="match status" value="1"/>
</dbReference>
<name>A0A2V3W926_9BACI</name>
<dbReference type="Pfam" id="PF00381">
    <property type="entry name" value="PTS-HPr"/>
    <property type="match status" value="1"/>
</dbReference>
<dbReference type="EMBL" id="QJJQ01000002">
    <property type="protein sequence ID" value="PXW89501.1"/>
    <property type="molecule type" value="Genomic_DNA"/>
</dbReference>
<dbReference type="NCBIfam" id="NF010354">
    <property type="entry name" value="PRK13782.1"/>
    <property type="match status" value="1"/>
</dbReference>
<keyword evidence="4" id="KW-1185">Reference proteome</keyword>
<dbReference type="RefSeq" id="WP_110394217.1">
    <property type="nucleotide sequence ID" value="NZ_JADIJL010000001.1"/>
</dbReference>
<dbReference type="InterPro" id="IPR000032">
    <property type="entry name" value="HPr-like"/>
</dbReference>
<comment type="similarity">
    <text evidence="1">Belongs to the HPr family.</text>
</comment>
<dbReference type="PROSITE" id="PS51350">
    <property type="entry name" value="PTS_HPR_DOM"/>
    <property type="match status" value="1"/>
</dbReference>